<protein>
    <recommendedName>
        <fullName evidence="3">RNA-directed DNA polymerase from mobile element jockey</fullName>
    </recommendedName>
</protein>
<dbReference type="PANTHER" id="PTHR33395:SF22">
    <property type="entry name" value="REVERSE TRANSCRIPTASE DOMAIN-CONTAINING PROTEIN"/>
    <property type="match status" value="1"/>
</dbReference>
<evidence type="ECO:0000313" key="1">
    <source>
        <dbReference type="EMBL" id="KAK2144844.1"/>
    </source>
</evidence>
<organism evidence="1 2">
    <name type="scientific">Paralvinella palmiformis</name>
    <dbReference type="NCBI Taxonomy" id="53620"/>
    <lineage>
        <taxon>Eukaryota</taxon>
        <taxon>Metazoa</taxon>
        <taxon>Spiralia</taxon>
        <taxon>Lophotrochozoa</taxon>
        <taxon>Annelida</taxon>
        <taxon>Polychaeta</taxon>
        <taxon>Sedentaria</taxon>
        <taxon>Canalipalpata</taxon>
        <taxon>Terebellida</taxon>
        <taxon>Terebelliformia</taxon>
        <taxon>Alvinellidae</taxon>
        <taxon>Paralvinella</taxon>
    </lineage>
</organism>
<comment type="caution">
    <text evidence="1">The sequence shown here is derived from an EMBL/GenBank/DDBJ whole genome shotgun (WGS) entry which is preliminary data.</text>
</comment>
<name>A0AAD9J1X6_9ANNE</name>
<dbReference type="PANTHER" id="PTHR33395">
    <property type="entry name" value="TRANSCRIPTASE, PUTATIVE-RELATED-RELATED"/>
    <property type="match status" value="1"/>
</dbReference>
<evidence type="ECO:0008006" key="3">
    <source>
        <dbReference type="Google" id="ProtNLM"/>
    </source>
</evidence>
<dbReference type="Proteomes" id="UP001208570">
    <property type="component" value="Unassembled WGS sequence"/>
</dbReference>
<gene>
    <name evidence="1" type="ORF">LSH36_725g00034</name>
</gene>
<dbReference type="EMBL" id="JAODUP010000725">
    <property type="protein sequence ID" value="KAK2144844.1"/>
    <property type="molecule type" value="Genomic_DNA"/>
</dbReference>
<sequence length="160" mass="18452">MTRNLCREFEKDIAKNIETDPKGFWRYTNSKLKSRPKLSELTHDDNEKAELLIKFFTGVFTQEDTNKIPKLDAIHTGIPLTHIEITSEKVEKKLLKVKVTKLLWPDGFRLRILKKTASSICLPLSTIYIKSMAEGEVPSTWKESNITPIHKKGANRCRKL</sequence>
<proteinExistence type="predicted"/>
<accession>A0AAD9J1X6</accession>
<evidence type="ECO:0000313" key="2">
    <source>
        <dbReference type="Proteomes" id="UP001208570"/>
    </source>
</evidence>
<reference evidence="1" key="1">
    <citation type="journal article" date="2023" name="Mol. Biol. Evol.">
        <title>Third-Generation Sequencing Reveals the Adaptive Role of the Epigenome in Three Deep-Sea Polychaetes.</title>
        <authorList>
            <person name="Perez M."/>
            <person name="Aroh O."/>
            <person name="Sun Y."/>
            <person name="Lan Y."/>
            <person name="Juniper S.K."/>
            <person name="Young C.R."/>
            <person name="Angers B."/>
            <person name="Qian P.Y."/>
        </authorList>
    </citation>
    <scope>NUCLEOTIDE SEQUENCE</scope>
    <source>
        <strain evidence="1">P08H-3</strain>
    </source>
</reference>
<dbReference type="AlphaFoldDB" id="A0AAD9J1X6"/>
<keyword evidence="2" id="KW-1185">Reference proteome</keyword>